<evidence type="ECO:0000313" key="11">
    <source>
        <dbReference type="EMBL" id="KAF2268869.1"/>
    </source>
</evidence>
<feature type="domain" description="DUF676" evidence="9">
    <location>
        <begin position="75"/>
        <end position="169"/>
    </location>
</feature>
<dbReference type="GO" id="GO:0005783">
    <property type="term" value="C:endoplasmic reticulum"/>
    <property type="evidence" value="ECO:0007669"/>
    <property type="project" value="UniProtKB-SubCell"/>
</dbReference>
<dbReference type="EMBL" id="ML986585">
    <property type="protein sequence ID" value="KAF2268869.1"/>
    <property type="molecule type" value="Genomic_DNA"/>
</dbReference>
<sequence>MPVPIAAIRREGLTILSESEIDQVDIIILHGLNGHPYKTFAHEESGFYWPAELVNSVPKSRVMTFGYNADFKLGSSNLMGIRQHAENLLLCLRHARPKPISGRPLFVIAHSLGGLVAKQAIIRSRNSPLDAEVGQSMKLLIFLGTPHRGSHALDKALFQAGIKLLKAATAKTYDIPRELRATLTPRSNELYVINEDFMRIKGSFAILNIYEQKIMTGMSELIVDKDSAVLHSEYSENYGFYRDHRELARFSGITDELCQRLFGIIKEKMEAVNLAKEDTVKTDFLRTQREACMKSLGHVPLTRQIEIPDAYDNTLRWLFTDDDKTSLKNWLTDGRGLYSFTGKPGTGKSVLMKHAYLETRKRYSQTKTFTARHFFNNRGTPQERSFNSFLQSLVLQFIHHAPHLFEHLLKEWQYIQEQDQDLYRDTIHNWNIDSLKRGLNDILDNWPPTVTGLVFIDALDECEDMPLRDFLPFLERLSITGSGDSIKICFSTRSIPPSCVG</sequence>
<protein>
    <recommendedName>
        <fullName evidence="13">NACHT domain-containing protein</fullName>
    </recommendedName>
</protein>
<dbReference type="Gene3D" id="3.40.50.1820">
    <property type="entry name" value="alpha/beta hydrolase"/>
    <property type="match status" value="1"/>
</dbReference>
<comment type="similarity">
    <text evidence="4">Belongs to the putative lipase ROG1 family.</text>
</comment>
<evidence type="ECO:0000256" key="7">
    <source>
        <dbReference type="ARBA" id="ARBA00023128"/>
    </source>
</evidence>
<evidence type="ECO:0000256" key="8">
    <source>
        <dbReference type="ARBA" id="ARBA00023136"/>
    </source>
</evidence>
<dbReference type="InterPro" id="IPR027417">
    <property type="entry name" value="P-loop_NTPase"/>
</dbReference>
<evidence type="ECO:0000256" key="1">
    <source>
        <dbReference type="ARBA" id="ARBA00004173"/>
    </source>
</evidence>
<dbReference type="SUPFAM" id="SSF52540">
    <property type="entry name" value="P-loop containing nucleoside triphosphate hydrolases"/>
    <property type="match status" value="1"/>
</dbReference>
<name>A0A9P4KGU1_9PLEO</name>
<dbReference type="SUPFAM" id="SSF53474">
    <property type="entry name" value="alpha/beta-Hydrolases"/>
    <property type="match status" value="1"/>
</dbReference>
<dbReference type="InterPro" id="IPR007751">
    <property type="entry name" value="DUF676_lipase-like"/>
</dbReference>
<evidence type="ECO:0000256" key="4">
    <source>
        <dbReference type="ARBA" id="ARBA00007920"/>
    </source>
</evidence>
<evidence type="ECO:0000256" key="5">
    <source>
        <dbReference type="ARBA" id="ARBA00022737"/>
    </source>
</evidence>
<dbReference type="PANTHER" id="PTHR48182:SF2">
    <property type="entry name" value="PROTEIN SERAC1"/>
    <property type="match status" value="1"/>
</dbReference>
<reference evidence="12" key="1">
    <citation type="journal article" date="2020" name="Stud. Mycol.">
        <title>101 Dothideomycetes genomes: A test case for predicting lifestyles and emergence of pathogens.</title>
        <authorList>
            <person name="Haridas S."/>
            <person name="Albert R."/>
            <person name="Binder M."/>
            <person name="Bloem J."/>
            <person name="LaButti K."/>
            <person name="Salamov A."/>
            <person name="Andreopoulos B."/>
            <person name="Baker S."/>
            <person name="Barry K."/>
            <person name="Bills G."/>
            <person name="Bluhm B."/>
            <person name="Cannon C."/>
            <person name="Castanera R."/>
            <person name="Culley D."/>
            <person name="Daum C."/>
            <person name="Ezra D."/>
            <person name="Gonzalez J."/>
            <person name="Henrissat B."/>
            <person name="Kuo A."/>
            <person name="Liang C."/>
            <person name="Lipzen A."/>
            <person name="Lutzoni F."/>
            <person name="Magnuson J."/>
            <person name="Mondo S."/>
            <person name="Nolan M."/>
            <person name="Ohm R."/>
            <person name="Pangilinan J."/>
            <person name="Park H.-J."/>
            <person name="Ramirez L."/>
            <person name="Alfaro M."/>
            <person name="Sun H."/>
            <person name="Tritt A."/>
            <person name="Yoshinaga Y."/>
            <person name="Zwiers L.-H."/>
            <person name="Turgeon B."/>
            <person name="Goodwin S."/>
            <person name="Spatafora J."/>
            <person name="Crous P."/>
            <person name="Grigoriev I."/>
        </authorList>
    </citation>
    <scope>NUCLEOTIDE SEQUENCE [LARGE SCALE GENOMIC DNA]</scope>
    <source>
        <strain evidence="12">CBS 304.66</strain>
    </source>
</reference>
<evidence type="ECO:0000256" key="2">
    <source>
        <dbReference type="ARBA" id="ARBA00004240"/>
    </source>
</evidence>
<evidence type="ECO:0008006" key="13">
    <source>
        <dbReference type="Google" id="ProtNLM"/>
    </source>
</evidence>
<dbReference type="InterPro" id="IPR052374">
    <property type="entry name" value="SERAC1"/>
</dbReference>
<gene>
    <name evidence="11" type="ORF">CC78DRAFT_510110</name>
</gene>
<keyword evidence="6" id="KW-0256">Endoplasmic reticulum</keyword>
<dbReference type="InterPro" id="IPR029058">
    <property type="entry name" value="AB_hydrolase_fold"/>
</dbReference>
<keyword evidence="8" id="KW-0472">Membrane</keyword>
<keyword evidence="7" id="KW-0496">Mitochondrion</keyword>
<evidence type="ECO:0000256" key="6">
    <source>
        <dbReference type="ARBA" id="ARBA00022824"/>
    </source>
</evidence>
<comment type="subcellular location">
    <subcellularLocation>
        <location evidence="2">Endoplasmic reticulum</location>
    </subcellularLocation>
    <subcellularLocation>
        <location evidence="3">Membrane</location>
    </subcellularLocation>
    <subcellularLocation>
        <location evidence="1">Mitochondrion</location>
    </subcellularLocation>
</comment>
<feature type="non-terminal residue" evidence="11">
    <location>
        <position position="501"/>
    </location>
</feature>
<keyword evidence="12" id="KW-1185">Reference proteome</keyword>
<dbReference type="AlphaFoldDB" id="A0A9P4KGU1"/>
<dbReference type="Pfam" id="PF05057">
    <property type="entry name" value="DUF676"/>
    <property type="match status" value="1"/>
</dbReference>
<evidence type="ECO:0000259" key="9">
    <source>
        <dbReference type="Pfam" id="PF05057"/>
    </source>
</evidence>
<dbReference type="PANTHER" id="PTHR48182">
    <property type="entry name" value="PROTEIN SERAC1"/>
    <property type="match status" value="1"/>
</dbReference>
<dbReference type="GO" id="GO:0005739">
    <property type="term" value="C:mitochondrion"/>
    <property type="evidence" value="ECO:0007669"/>
    <property type="project" value="UniProtKB-SubCell"/>
</dbReference>
<evidence type="ECO:0000256" key="3">
    <source>
        <dbReference type="ARBA" id="ARBA00004370"/>
    </source>
</evidence>
<proteinExistence type="inferred from homology"/>
<dbReference type="OrthoDB" id="5086500at2759"/>
<organism evidence="11 12">
    <name type="scientific">Lojkania enalia</name>
    <dbReference type="NCBI Taxonomy" id="147567"/>
    <lineage>
        <taxon>Eukaryota</taxon>
        <taxon>Fungi</taxon>
        <taxon>Dikarya</taxon>
        <taxon>Ascomycota</taxon>
        <taxon>Pezizomycotina</taxon>
        <taxon>Dothideomycetes</taxon>
        <taxon>Pleosporomycetidae</taxon>
        <taxon>Pleosporales</taxon>
        <taxon>Pleosporales incertae sedis</taxon>
        <taxon>Lojkania</taxon>
    </lineage>
</organism>
<evidence type="ECO:0000313" key="12">
    <source>
        <dbReference type="Proteomes" id="UP000800093"/>
    </source>
</evidence>
<dbReference type="Pfam" id="PF24883">
    <property type="entry name" value="NPHP3_N"/>
    <property type="match status" value="1"/>
</dbReference>
<feature type="domain" description="Nephrocystin 3-like N-terminal" evidence="10">
    <location>
        <begin position="314"/>
        <end position="493"/>
    </location>
</feature>
<dbReference type="Gene3D" id="3.40.50.300">
    <property type="entry name" value="P-loop containing nucleotide triphosphate hydrolases"/>
    <property type="match status" value="1"/>
</dbReference>
<dbReference type="GO" id="GO:0016020">
    <property type="term" value="C:membrane"/>
    <property type="evidence" value="ECO:0007669"/>
    <property type="project" value="UniProtKB-SubCell"/>
</dbReference>
<keyword evidence="5" id="KW-0677">Repeat</keyword>
<accession>A0A9P4KGU1</accession>
<dbReference type="InterPro" id="IPR056884">
    <property type="entry name" value="NPHP3-like_N"/>
</dbReference>
<evidence type="ECO:0000259" key="10">
    <source>
        <dbReference type="Pfam" id="PF24883"/>
    </source>
</evidence>
<dbReference type="Proteomes" id="UP000800093">
    <property type="component" value="Unassembled WGS sequence"/>
</dbReference>
<comment type="caution">
    <text evidence="11">The sequence shown here is derived from an EMBL/GenBank/DDBJ whole genome shotgun (WGS) entry which is preliminary data.</text>
</comment>